<dbReference type="Proteomes" id="UP000199675">
    <property type="component" value="Unassembled WGS sequence"/>
</dbReference>
<dbReference type="STRING" id="488533.SAMN04487960_10313"/>
<evidence type="ECO:0008006" key="3">
    <source>
        <dbReference type="Google" id="ProtNLM"/>
    </source>
</evidence>
<protein>
    <recommendedName>
        <fullName evidence="3">Lipoprotein</fullName>
    </recommendedName>
</protein>
<gene>
    <name evidence="1" type="ORF">SAMN04487960_10313</name>
</gene>
<dbReference type="OrthoDB" id="6370775at2"/>
<dbReference type="EMBL" id="FNNE01000003">
    <property type="protein sequence ID" value="SDW51563.1"/>
    <property type="molecule type" value="Genomic_DNA"/>
</dbReference>
<dbReference type="PROSITE" id="PS51257">
    <property type="entry name" value="PROKAR_LIPOPROTEIN"/>
    <property type="match status" value="1"/>
</dbReference>
<dbReference type="RefSeq" id="WP_139173210.1">
    <property type="nucleotide sequence ID" value="NZ_FNNE01000003.1"/>
</dbReference>
<name>A0A1H2U5S1_9GAMM</name>
<evidence type="ECO:0000313" key="1">
    <source>
        <dbReference type="EMBL" id="SDW51563.1"/>
    </source>
</evidence>
<accession>A0A1H2U5S1</accession>
<proteinExistence type="predicted"/>
<dbReference type="AlphaFoldDB" id="A0A1H2U5S1"/>
<keyword evidence="2" id="KW-1185">Reference proteome</keyword>
<sequence>MKKLLIVTVALIALAGCKDRVLWNSNGAYDGVGNQEVWNSNGQINNGEGRVIWRDTSGKDVIQ</sequence>
<evidence type="ECO:0000313" key="2">
    <source>
        <dbReference type="Proteomes" id="UP000199675"/>
    </source>
</evidence>
<organism evidence="1 2">
    <name type="scientific">Marinobacter mobilis</name>
    <dbReference type="NCBI Taxonomy" id="488533"/>
    <lineage>
        <taxon>Bacteria</taxon>
        <taxon>Pseudomonadati</taxon>
        <taxon>Pseudomonadota</taxon>
        <taxon>Gammaproteobacteria</taxon>
        <taxon>Pseudomonadales</taxon>
        <taxon>Marinobacteraceae</taxon>
        <taxon>Marinobacter</taxon>
    </lineage>
</organism>
<reference evidence="1 2" key="1">
    <citation type="submission" date="2016-10" db="EMBL/GenBank/DDBJ databases">
        <authorList>
            <person name="de Groot N.N."/>
        </authorList>
    </citation>
    <scope>NUCLEOTIDE SEQUENCE [LARGE SCALE GENOMIC DNA]</scope>
    <source>
        <strain evidence="1 2">CGMCC 1.7059</strain>
    </source>
</reference>